<name>A0A8S5V8N3_9CAUD</name>
<dbReference type="EMBL" id="BK016222">
    <property type="protein sequence ID" value="DAG03054.1"/>
    <property type="molecule type" value="Genomic_DNA"/>
</dbReference>
<proteinExistence type="predicted"/>
<accession>A0A8S5V8N3</accession>
<sequence length="30" mass="3668">MISKNWENPTFYPTIDQLRLFREKIEKAAK</sequence>
<organism evidence="1">
    <name type="scientific">Siphoviridae sp. cttma3</name>
    <dbReference type="NCBI Taxonomy" id="2825708"/>
    <lineage>
        <taxon>Viruses</taxon>
        <taxon>Duplodnaviria</taxon>
        <taxon>Heunggongvirae</taxon>
        <taxon>Uroviricota</taxon>
        <taxon>Caudoviricetes</taxon>
    </lineage>
</organism>
<reference evidence="1" key="1">
    <citation type="journal article" date="2021" name="Proc. Natl. Acad. Sci. U.S.A.">
        <title>A Catalog of Tens of Thousands of Viruses from Human Metagenomes Reveals Hidden Associations with Chronic Diseases.</title>
        <authorList>
            <person name="Tisza M.J."/>
            <person name="Buck C.B."/>
        </authorList>
    </citation>
    <scope>NUCLEOTIDE SEQUENCE</scope>
    <source>
        <strain evidence="1">Cttma3</strain>
    </source>
</reference>
<protein>
    <submittedName>
        <fullName evidence="1">JmjN domain</fullName>
    </submittedName>
</protein>
<evidence type="ECO:0000313" key="1">
    <source>
        <dbReference type="EMBL" id="DAG03054.1"/>
    </source>
</evidence>